<evidence type="ECO:0000313" key="1">
    <source>
        <dbReference type="EMBL" id="JAD17380.1"/>
    </source>
</evidence>
<accession>A0A0A8XXI1</accession>
<proteinExistence type="predicted"/>
<reference evidence="1" key="2">
    <citation type="journal article" date="2015" name="Data Brief">
        <title>Shoot transcriptome of the giant reed, Arundo donax.</title>
        <authorList>
            <person name="Barrero R.A."/>
            <person name="Guerrero F.D."/>
            <person name="Moolhuijzen P."/>
            <person name="Goolsby J.A."/>
            <person name="Tidwell J."/>
            <person name="Bellgard S.E."/>
            <person name="Bellgard M.I."/>
        </authorList>
    </citation>
    <scope>NUCLEOTIDE SEQUENCE</scope>
    <source>
        <tissue evidence="1">Shoot tissue taken approximately 20 cm above the soil surface</tissue>
    </source>
</reference>
<reference evidence="1" key="1">
    <citation type="submission" date="2014-09" db="EMBL/GenBank/DDBJ databases">
        <authorList>
            <person name="Magalhaes I.L.F."/>
            <person name="Oliveira U."/>
            <person name="Santos F.R."/>
            <person name="Vidigal T.H.D.A."/>
            <person name="Brescovit A.D."/>
            <person name="Santos A.J."/>
        </authorList>
    </citation>
    <scope>NUCLEOTIDE SEQUENCE</scope>
    <source>
        <tissue evidence="1">Shoot tissue taken approximately 20 cm above the soil surface</tissue>
    </source>
</reference>
<dbReference type="EMBL" id="GBRH01280515">
    <property type="protein sequence ID" value="JAD17380.1"/>
    <property type="molecule type" value="Transcribed_RNA"/>
</dbReference>
<sequence>MSIFTACITQSKLHLTS</sequence>
<dbReference type="AlphaFoldDB" id="A0A0A8XXI1"/>
<organism evidence="1">
    <name type="scientific">Arundo donax</name>
    <name type="common">Giant reed</name>
    <name type="synonym">Donax arundinaceus</name>
    <dbReference type="NCBI Taxonomy" id="35708"/>
    <lineage>
        <taxon>Eukaryota</taxon>
        <taxon>Viridiplantae</taxon>
        <taxon>Streptophyta</taxon>
        <taxon>Embryophyta</taxon>
        <taxon>Tracheophyta</taxon>
        <taxon>Spermatophyta</taxon>
        <taxon>Magnoliopsida</taxon>
        <taxon>Liliopsida</taxon>
        <taxon>Poales</taxon>
        <taxon>Poaceae</taxon>
        <taxon>PACMAD clade</taxon>
        <taxon>Arundinoideae</taxon>
        <taxon>Arundineae</taxon>
        <taxon>Arundo</taxon>
    </lineage>
</organism>
<name>A0A0A8XXI1_ARUDO</name>
<protein>
    <submittedName>
        <fullName evidence="1">Uncharacterized protein</fullName>
    </submittedName>
</protein>